<sequence>MSVLGCRAHRLASAVLLAGILPCASQRAFKISSSACTLTASASSCQVAAAGDAALQIVFNANAATALTLDMSSTTTCSASGIVCPQVFMVTSDHSENVVKLSKCSYYKQADYSTHLLTYTFMNVGASSAFAVHDDHNVGRAVVPPGSIRECFCHCSGTCATGTNNRLYCTHISTR</sequence>
<organism evidence="2 3">
    <name type="scientific">Symbiodinium necroappetens</name>
    <dbReference type="NCBI Taxonomy" id="1628268"/>
    <lineage>
        <taxon>Eukaryota</taxon>
        <taxon>Sar</taxon>
        <taxon>Alveolata</taxon>
        <taxon>Dinophyceae</taxon>
        <taxon>Suessiales</taxon>
        <taxon>Symbiodiniaceae</taxon>
        <taxon>Symbiodinium</taxon>
    </lineage>
</organism>
<name>A0A812SJY7_9DINO</name>
<gene>
    <name evidence="2" type="primary">Brwd1</name>
    <name evidence="2" type="ORF">SNEC2469_LOCUS13653</name>
</gene>
<feature type="signal peptide" evidence="1">
    <location>
        <begin position="1"/>
        <end position="25"/>
    </location>
</feature>
<dbReference type="EMBL" id="CAJNJA010021820">
    <property type="protein sequence ID" value="CAE7482129.1"/>
    <property type="molecule type" value="Genomic_DNA"/>
</dbReference>
<accession>A0A812SJY7</accession>
<proteinExistence type="predicted"/>
<keyword evidence="1" id="KW-0732">Signal</keyword>
<protein>
    <submittedName>
        <fullName evidence="2">Brwd1 protein</fullName>
    </submittedName>
</protein>
<dbReference type="Proteomes" id="UP000601435">
    <property type="component" value="Unassembled WGS sequence"/>
</dbReference>
<evidence type="ECO:0000313" key="3">
    <source>
        <dbReference type="Proteomes" id="UP000601435"/>
    </source>
</evidence>
<evidence type="ECO:0000313" key="2">
    <source>
        <dbReference type="EMBL" id="CAE7482129.1"/>
    </source>
</evidence>
<keyword evidence="3" id="KW-1185">Reference proteome</keyword>
<feature type="chain" id="PRO_5032914998" evidence="1">
    <location>
        <begin position="26"/>
        <end position="175"/>
    </location>
</feature>
<dbReference type="AlphaFoldDB" id="A0A812SJY7"/>
<dbReference type="OrthoDB" id="423515at2759"/>
<comment type="caution">
    <text evidence="2">The sequence shown here is derived from an EMBL/GenBank/DDBJ whole genome shotgun (WGS) entry which is preliminary data.</text>
</comment>
<evidence type="ECO:0000256" key="1">
    <source>
        <dbReference type="SAM" id="SignalP"/>
    </source>
</evidence>
<reference evidence="2" key="1">
    <citation type="submission" date="2021-02" db="EMBL/GenBank/DDBJ databases">
        <authorList>
            <person name="Dougan E. K."/>
            <person name="Rhodes N."/>
            <person name="Thang M."/>
            <person name="Chan C."/>
        </authorList>
    </citation>
    <scope>NUCLEOTIDE SEQUENCE</scope>
</reference>